<dbReference type="InterPro" id="IPR008514">
    <property type="entry name" value="T6SS_Hcp"/>
</dbReference>
<protein>
    <submittedName>
        <fullName evidence="1">Type VI secretion system tube protein Hcp</fullName>
    </submittedName>
</protein>
<proteinExistence type="predicted"/>
<evidence type="ECO:0000313" key="2">
    <source>
        <dbReference type="Proteomes" id="UP000437862"/>
    </source>
</evidence>
<name>A0ABX6FWT3_9BURK</name>
<dbReference type="EMBL" id="CP046904">
    <property type="protein sequence ID" value="QGZ41982.1"/>
    <property type="molecule type" value="Genomic_DNA"/>
</dbReference>
<dbReference type="SUPFAM" id="SSF141452">
    <property type="entry name" value="Hcp1-like"/>
    <property type="match status" value="1"/>
</dbReference>
<keyword evidence="2" id="KW-1185">Reference proteome</keyword>
<organism evidence="1 2">
    <name type="scientific">Pseudoduganella flava</name>
    <dbReference type="NCBI Taxonomy" id="871742"/>
    <lineage>
        <taxon>Bacteria</taxon>
        <taxon>Pseudomonadati</taxon>
        <taxon>Pseudomonadota</taxon>
        <taxon>Betaproteobacteria</taxon>
        <taxon>Burkholderiales</taxon>
        <taxon>Oxalobacteraceae</taxon>
        <taxon>Telluria group</taxon>
        <taxon>Pseudoduganella</taxon>
    </lineage>
</organism>
<dbReference type="RefSeq" id="WP_145879047.1">
    <property type="nucleotide sequence ID" value="NZ_CP046904.1"/>
</dbReference>
<dbReference type="Pfam" id="PF05638">
    <property type="entry name" value="T6SS_HCP"/>
    <property type="match status" value="1"/>
</dbReference>
<reference evidence="1 2" key="1">
    <citation type="submission" date="2019-12" db="EMBL/GenBank/DDBJ databases">
        <title>Draft Genome Sequences of Six Type Strains of the Genus Massilia.</title>
        <authorList>
            <person name="Miess H."/>
            <person name="Frediansyah A."/>
            <person name="Goeker M."/>
            <person name="Gross H."/>
        </authorList>
    </citation>
    <scope>NUCLEOTIDE SEQUENCE [LARGE SCALE GENOMIC DNA]</scope>
    <source>
        <strain evidence="1 2">DSM 26639</strain>
    </source>
</reference>
<evidence type="ECO:0000313" key="1">
    <source>
        <dbReference type="EMBL" id="QGZ41982.1"/>
    </source>
</evidence>
<dbReference type="NCBIfam" id="TIGR03344">
    <property type="entry name" value="VI_effect_Hcp1"/>
    <property type="match status" value="1"/>
</dbReference>
<dbReference type="PANTHER" id="PTHR36152">
    <property type="entry name" value="CYTOPLASMIC PROTEIN-RELATED"/>
    <property type="match status" value="1"/>
</dbReference>
<dbReference type="InterPro" id="IPR036624">
    <property type="entry name" value="Hcp1-lik_sf"/>
</dbReference>
<dbReference type="Gene3D" id="2.30.110.20">
    <property type="entry name" value="Hcp1-like"/>
    <property type="match status" value="1"/>
</dbReference>
<accession>A0ABX6FWT3</accession>
<dbReference type="Proteomes" id="UP000437862">
    <property type="component" value="Chromosome"/>
</dbReference>
<dbReference type="InterPro" id="IPR053165">
    <property type="entry name" value="HSI-I_assembly_Hcp1"/>
</dbReference>
<sequence>MAIDVYLHIDGIKGESRDERHVDWIECESVGWSITQPKSATSSTGGGHTAERADLSDISFVKLADLSSPILAQTCASGRTISRAKFEFMRADAQGERVKYYEIELENVLIGHVGPNIGAGKIMFENVSLKFSKVRWRYTQQKISGGAGGSTTGGWDTSSNRIV</sequence>
<gene>
    <name evidence="1" type="primary">hcp</name>
    <name evidence="1" type="ORF">GO485_24975</name>
</gene>
<dbReference type="PANTHER" id="PTHR36152:SF5">
    <property type="entry name" value="PROTEIN HCP1"/>
    <property type="match status" value="1"/>
</dbReference>